<name>A0A1Z4JP65_LEPBY</name>
<sequence>MSTSEIIRESLQIEYLTRQLLIKTNIALPFPDPLPPGVIVIEHHDLGRAYRIESGQGKGMLVLADVAVKDDGKLWYHVSFSRGDRIPDYEDRALIKRLWFGDDKWAFELLPEASNHVNIHPYCLHLWHCLEGRPFPEFSKFGSI</sequence>
<keyword evidence="3" id="KW-1185">Reference proteome</keyword>
<evidence type="ECO:0000313" key="3">
    <source>
        <dbReference type="Proteomes" id="UP000217895"/>
    </source>
</evidence>
<dbReference type="InterPro" id="IPR056111">
    <property type="entry name" value="DUF7694"/>
</dbReference>
<feature type="domain" description="DUF7694" evidence="1">
    <location>
        <begin position="68"/>
        <end position="130"/>
    </location>
</feature>
<gene>
    <name evidence="2" type="ORF">NIES2135_54380</name>
</gene>
<accession>A0A1Z4JP65</accession>
<proteinExistence type="predicted"/>
<dbReference type="AlphaFoldDB" id="A0A1Z4JP65"/>
<protein>
    <recommendedName>
        <fullName evidence="1">DUF7694 domain-containing protein</fullName>
    </recommendedName>
</protein>
<dbReference type="Proteomes" id="UP000217895">
    <property type="component" value="Chromosome"/>
</dbReference>
<dbReference type="Pfam" id="PF24746">
    <property type="entry name" value="DUF7694"/>
    <property type="match status" value="1"/>
</dbReference>
<dbReference type="EMBL" id="AP018203">
    <property type="protein sequence ID" value="BAY58565.1"/>
    <property type="molecule type" value="Genomic_DNA"/>
</dbReference>
<evidence type="ECO:0000313" key="2">
    <source>
        <dbReference type="EMBL" id="BAY58565.1"/>
    </source>
</evidence>
<evidence type="ECO:0000259" key="1">
    <source>
        <dbReference type="Pfam" id="PF24746"/>
    </source>
</evidence>
<organism evidence="2 3">
    <name type="scientific">Leptolyngbya boryana NIES-2135</name>
    <dbReference type="NCBI Taxonomy" id="1973484"/>
    <lineage>
        <taxon>Bacteria</taxon>
        <taxon>Bacillati</taxon>
        <taxon>Cyanobacteriota</taxon>
        <taxon>Cyanophyceae</taxon>
        <taxon>Leptolyngbyales</taxon>
        <taxon>Leptolyngbyaceae</taxon>
        <taxon>Leptolyngbya group</taxon>
        <taxon>Leptolyngbya</taxon>
    </lineage>
</organism>
<reference evidence="2 3" key="1">
    <citation type="submission" date="2017-06" db="EMBL/GenBank/DDBJ databases">
        <title>Genome sequencing of cyanobaciteial culture collection at National Institute for Environmental Studies (NIES).</title>
        <authorList>
            <person name="Hirose Y."/>
            <person name="Shimura Y."/>
            <person name="Fujisawa T."/>
            <person name="Nakamura Y."/>
            <person name="Kawachi M."/>
        </authorList>
    </citation>
    <scope>NUCLEOTIDE SEQUENCE [LARGE SCALE GENOMIC DNA]</scope>
    <source>
        <strain evidence="2 3">NIES-2135</strain>
    </source>
</reference>